<dbReference type="GO" id="GO:0008233">
    <property type="term" value="F:peptidase activity"/>
    <property type="evidence" value="ECO:0007669"/>
    <property type="project" value="InterPro"/>
</dbReference>
<evidence type="ECO:0000313" key="3">
    <source>
        <dbReference type="EMBL" id="SEG56289.1"/>
    </source>
</evidence>
<feature type="domain" description="Peptidase S49" evidence="2">
    <location>
        <begin position="141"/>
        <end position="283"/>
    </location>
</feature>
<proteinExistence type="inferred from homology"/>
<dbReference type="GO" id="GO:0006508">
    <property type="term" value="P:proteolysis"/>
    <property type="evidence" value="ECO:0007669"/>
    <property type="project" value="InterPro"/>
</dbReference>
<dbReference type="SUPFAM" id="SSF52096">
    <property type="entry name" value="ClpP/crotonase"/>
    <property type="match status" value="1"/>
</dbReference>
<dbReference type="EMBL" id="FNVA01000006">
    <property type="protein sequence ID" value="SEG56289.1"/>
    <property type="molecule type" value="Genomic_DNA"/>
</dbReference>
<dbReference type="AlphaFoldDB" id="A0A1H6B637"/>
<dbReference type="OrthoDB" id="266140at2"/>
<dbReference type="Gene3D" id="3.90.226.10">
    <property type="entry name" value="2-enoyl-CoA Hydratase, Chain A, domain 1"/>
    <property type="match status" value="1"/>
</dbReference>
<dbReference type="PANTHER" id="PTHR42987:SF4">
    <property type="entry name" value="PROTEASE SOHB-RELATED"/>
    <property type="match status" value="1"/>
</dbReference>
<comment type="similarity">
    <text evidence="1">Belongs to the peptidase S49 family.</text>
</comment>
<evidence type="ECO:0000313" key="4">
    <source>
        <dbReference type="Proteomes" id="UP000236728"/>
    </source>
</evidence>
<protein>
    <submittedName>
        <fullName evidence="3">Signal peptide peptidase SppA</fullName>
    </submittedName>
</protein>
<dbReference type="InterPro" id="IPR033855">
    <property type="entry name" value="Protein_C"/>
</dbReference>
<dbReference type="PANTHER" id="PTHR42987">
    <property type="entry name" value="PEPTIDASE S49"/>
    <property type="match status" value="1"/>
</dbReference>
<keyword evidence="4" id="KW-1185">Reference proteome</keyword>
<dbReference type="Proteomes" id="UP000236728">
    <property type="component" value="Unassembled WGS sequence"/>
</dbReference>
<sequence length="372" mass="39284">MRQYSAILAAMRTQRWAVMPEYLEGIYAVLEMKALGGSASADTLAKIQAETELQAARAQKVQSASTGSVAVLPLYGLILHRGSAMGDMCGPQATSTMRFLRQYKAAVSDPNVTAIVIDVDSPGGTVEGVDELATEIRNSRGKKQTIACVNMLCASAAYYAVAGATEIVASPSSKTGSIGVYCVHQDASEWFKKQGIANTLIKFGENKAEGNPYEPLSDAAKQHIQDSVDEAGDAFESAVAAGRKVSKKTVHDTFGQGLCFGAKQALKLGMVDSIDTFDNVLARFGVSVDSPSTQMSTFRERLDSQSAVKNSADDSDLTVTCTCSCDPCGNGDCDGCTVTDCSADGCTCSSASAKHSERKSKARQREIELAAL</sequence>
<dbReference type="InterPro" id="IPR002142">
    <property type="entry name" value="Peptidase_S49"/>
</dbReference>
<gene>
    <name evidence="3" type="ORF">SAMN05421819_3559</name>
</gene>
<evidence type="ECO:0000256" key="1">
    <source>
        <dbReference type="ARBA" id="ARBA00008683"/>
    </source>
</evidence>
<dbReference type="CDD" id="cd07022">
    <property type="entry name" value="S49_Sppa_36K_type"/>
    <property type="match status" value="1"/>
</dbReference>
<reference evidence="3 4" key="1">
    <citation type="submission" date="2016-10" db="EMBL/GenBank/DDBJ databases">
        <authorList>
            <person name="de Groot N.N."/>
        </authorList>
    </citation>
    <scope>NUCLEOTIDE SEQUENCE [LARGE SCALE GENOMIC DNA]</scope>
    <source>
        <strain evidence="3 4">DSM 22489</strain>
    </source>
</reference>
<dbReference type="InterPro" id="IPR029045">
    <property type="entry name" value="ClpP/crotonase-like_dom_sf"/>
</dbReference>
<dbReference type="Gene3D" id="6.20.330.10">
    <property type="match status" value="1"/>
</dbReference>
<name>A0A1H6B637_9BACT</name>
<dbReference type="Pfam" id="PF01343">
    <property type="entry name" value="Peptidase_S49"/>
    <property type="match status" value="1"/>
</dbReference>
<evidence type="ECO:0000259" key="2">
    <source>
        <dbReference type="Pfam" id="PF01343"/>
    </source>
</evidence>
<organism evidence="3 4">
    <name type="scientific">Bryocella elongata</name>
    <dbReference type="NCBI Taxonomy" id="863522"/>
    <lineage>
        <taxon>Bacteria</taxon>
        <taxon>Pseudomonadati</taxon>
        <taxon>Acidobacteriota</taxon>
        <taxon>Terriglobia</taxon>
        <taxon>Terriglobales</taxon>
        <taxon>Acidobacteriaceae</taxon>
        <taxon>Bryocella</taxon>
    </lineage>
</organism>
<dbReference type="RefSeq" id="WP_103934408.1">
    <property type="nucleotide sequence ID" value="NZ_FNVA01000006.1"/>
</dbReference>
<accession>A0A1H6B637</accession>